<accession>A0AA38GZX0</accession>
<dbReference type="EMBL" id="JAKWFO010000016">
    <property type="protein sequence ID" value="KAI9632073.1"/>
    <property type="molecule type" value="Genomic_DNA"/>
</dbReference>
<dbReference type="AlphaFoldDB" id="A0AA38GZX0"/>
<evidence type="ECO:0000313" key="2">
    <source>
        <dbReference type="EMBL" id="KAI9632076.1"/>
    </source>
</evidence>
<gene>
    <name evidence="1" type="ORF">MKK02DRAFT_41719</name>
    <name evidence="2" type="ORF">MKK02DRAFT_41722</name>
</gene>
<proteinExistence type="predicted"/>
<evidence type="ECO:0000313" key="3">
    <source>
        <dbReference type="Proteomes" id="UP001164286"/>
    </source>
</evidence>
<dbReference type="GeneID" id="77730883"/>
<evidence type="ECO:0000313" key="1">
    <source>
        <dbReference type="EMBL" id="KAI9632073.1"/>
    </source>
</evidence>
<sequence>MASGWGIMTWSTPTEQQFYDALSPELKRKMDDVRAQRAGKNEIRDKLESASASDQVVWADQFASAKTNTGNRKV</sequence>
<dbReference type="Proteomes" id="UP001164286">
    <property type="component" value="Unassembled WGS sequence"/>
</dbReference>
<dbReference type="RefSeq" id="XP_052941850.1">
    <property type="nucleotide sequence ID" value="XM_053091678.1"/>
</dbReference>
<reference evidence="1" key="1">
    <citation type="journal article" date="2022" name="G3 (Bethesda)">
        <title>High quality genome of the basidiomycete yeast Dioszegia hungarica PDD-24b-2 isolated from cloud water.</title>
        <authorList>
            <person name="Jarrige D."/>
            <person name="Haridas S."/>
            <person name="Bleykasten-Grosshans C."/>
            <person name="Joly M."/>
            <person name="Nadalig T."/>
            <person name="Sancelme M."/>
            <person name="Vuilleumier S."/>
            <person name="Grigoriev I.V."/>
            <person name="Amato P."/>
            <person name="Bringel F."/>
        </authorList>
    </citation>
    <scope>NUCLEOTIDE SEQUENCE</scope>
    <source>
        <strain evidence="1">PDD-24b-2</strain>
    </source>
</reference>
<keyword evidence="3" id="KW-1185">Reference proteome</keyword>
<comment type="caution">
    <text evidence="1">The sequence shown here is derived from an EMBL/GenBank/DDBJ whole genome shotgun (WGS) entry which is preliminary data.</text>
</comment>
<organism evidence="1 3">
    <name type="scientific">Dioszegia hungarica</name>
    <dbReference type="NCBI Taxonomy" id="4972"/>
    <lineage>
        <taxon>Eukaryota</taxon>
        <taxon>Fungi</taxon>
        <taxon>Dikarya</taxon>
        <taxon>Basidiomycota</taxon>
        <taxon>Agaricomycotina</taxon>
        <taxon>Tremellomycetes</taxon>
        <taxon>Tremellales</taxon>
        <taxon>Bulleribasidiaceae</taxon>
        <taxon>Dioszegia</taxon>
    </lineage>
</organism>
<protein>
    <submittedName>
        <fullName evidence="1">Uncharacterized protein</fullName>
    </submittedName>
</protein>
<name>A0AA38GZX0_9TREE</name>
<dbReference type="EMBL" id="JAKWFO010000016">
    <property type="protein sequence ID" value="KAI9632076.1"/>
    <property type="molecule type" value="Genomic_DNA"/>
</dbReference>